<organism evidence="1 2">
    <name type="scientific">Beauveria brongniartii RCEF 3172</name>
    <dbReference type="NCBI Taxonomy" id="1081107"/>
    <lineage>
        <taxon>Eukaryota</taxon>
        <taxon>Fungi</taxon>
        <taxon>Dikarya</taxon>
        <taxon>Ascomycota</taxon>
        <taxon>Pezizomycotina</taxon>
        <taxon>Sordariomycetes</taxon>
        <taxon>Hypocreomycetidae</taxon>
        <taxon>Hypocreales</taxon>
        <taxon>Cordycipitaceae</taxon>
        <taxon>Beauveria</taxon>
        <taxon>Beauveria brongniartii</taxon>
    </lineage>
</organism>
<reference evidence="1 2" key="1">
    <citation type="journal article" date="2016" name="Genome Biol. Evol.">
        <title>Divergent and convergent evolution of fungal pathogenicity.</title>
        <authorList>
            <person name="Shang Y."/>
            <person name="Xiao G."/>
            <person name="Zheng P."/>
            <person name="Cen K."/>
            <person name="Zhan S."/>
            <person name="Wang C."/>
        </authorList>
    </citation>
    <scope>NUCLEOTIDE SEQUENCE [LARGE SCALE GENOMIC DNA]</scope>
    <source>
        <strain evidence="1 2">RCEF 3172</strain>
    </source>
</reference>
<protein>
    <submittedName>
        <fullName evidence="1">Phosphotransferase enzyme family protein</fullName>
    </submittedName>
</protein>
<comment type="caution">
    <text evidence="1">The sequence shown here is derived from an EMBL/GenBank/DDBJ whole genome shotgun (WGS) entry which is preliminary data.</text>
</comment>
<name>A0A162M1M3_9HYPO</name>
<dbReference type="EMBL" id="AZHA01000004">
    <property type="protein sequence ID" value="OAA48910.1"/>
    <property type="molecule type" value="Genomic_DNA"/>
</dbReference>
<proteinExistence type="predicted"/>
<dbReference type="Proteomes" id="UP000076863">
    <property type="component" value="Unassembled WGS sequence"/>
</dbReference>
<keyword evidence="1" id="KW-0808">Transferase</keyword>
<evidence type="ECO:0000313" key="2">
    <source>
        <dbReference type="Proteomes" id="UP000076863"/>
    </source>
</evidence>
<sequence>MQQYVYEHAAPRVVRVPQVFDAFTITRPNGASVTHIVMENVEGGDFAAYSKWDPQVAEQAMERIANAVRHIWDLPLPPNAAIGPLGHETPVDRFFSDIHRAARLDKHQVGHGGSP</sequence>
<keyword evidence="2" id="KW-1185">Reference proteome</keyword>
<dbReference type="OrthoDB" id="3250044at2759"/>
<gene>
    <name evidence="1" type="ORF">BBO_01955</name>
</gene>
<dbReference type="InterPro" id="IPR011009">
    <property type="entry name" value="Kinase-like_dom_sf"/>
</dbReference>
<evidence type="ECO:0000313" key="1">
    <source>
        <dbReference type="EMBL" id="OAA48910.1"/>
    </source>
</evidence>
<accession>A0A162M1M3</accession>
<dbReference type="AlphaFoldDB" id="A0A162M1M3"/>
<dbReference type="SUPFAM" id="SSF56112">
    <property type="entry name" value="Protein kinase-like (PK-like)"/>
    <property type="match status" value="1"/>
</dbReference>
<dbReference type="GO" id="GO:0016740">
    <property type="term" value="F:transferase activity"/>
    <property type="evidence" value="ECO:0007669"/>
    <property type="project" value="UniProtKB-KW"/>
</dbReference>